<name>A0A2N3N8H4_9PEZI</name>
<organism evidence="1 2">
    <name type="scientific">Lomentospora prolificans</name>
    <dbReference type="NCBI Taxonomy" id="41688"/>
    <lineage>
        <taxon>Eukaryota</taxon>
        <taxon>Fungi</taxon>
        <taxon>Dikarya</taxon>
        <taxon>Ascomycota</taxon>
        <taxon>Pezizomycotina</taxon>
        <taxon>Sordariomycetes</taxon>
        <taxon>Hypocreomycetidae</taxon>
        <taxon>Microascales</taxon>
        <taxon>Microascaceae</taxon>
        <taxon>Lomentospora</taxon>
    </lineage>
</organism>
<comment type="caution">
    <text evidence="1">The sequence shown here is derived from an EMBL/GenBank/DDBJ whole genome shotgun (WGS) entry which is preliminary data.</text>
</comment>
<dbReference type="Proteomes" id="UP000233524">
    <property type="component" value="Unassembled WGS sequence"/>
</dbReference>
<accession>A0A2N3N8H4</accession>
<dbReference type="InterPro" id="IPR025533">
    <property type="entry name" value="DUF4419"/>
</dbReference>
<dbReference type="InParanoid" id="A0A2N3N8H4"/>
<dbReference type="OrthoDB" id="9978173at2759"/>
<reference evidence="1 2" key="1">
    <citation type="journal article" date="2017" name="G3 (Bethesda)">
        <title>First Draft Genome Sequence of the Pathogenic Fungus Lomentospora prolificans (Formerly Scedosporium prolificans).</title>
        <authorList>
            <person name="Luo R."/>
            <person name="Zimin A."/>
            <person name="Workman R."/>
            <person name="Fan Y."/>
            <person name="Pertea G."/>
            <person name="Grossman N."/>
            <person name="Wear M.P."/>
            <person name="Jia B."/>
            <person name="Miller H."/>
            <person name="Casadevall A."/>
            <person name="Timp W."/>
            <person name="Zhang S.X."/>
            <person name="Salzberg S.L."/>
        </authorList>
    </citation>
    <scope>NUCLEOTIDE SEQUENCE [LARGE SCALE GENOMIC DNA]</scope>
    <source>
        <strain evidence="1 2">JHH-5317</strain>
    </source>
</reference>
<evidence type="ECO:0000313" key="2">
    <source>
        <dbReference type="Proteomes" id="UP000233524"/>
    </source>
</evidence>
<evidence type="ECO:0000313" key="1">
    <source>
        <dbReference type="EMBL" id="PKS08746.1"/>
    </source>
</evidence>
<dbReference type="Pfam" id="PF14388">
    <property type="entry name" value="DUF4419"/>
    <property type="match status" value="1"/>
</dbReference>
<proteinExistence type="predicted"/>
<dbReference type="PANTHER" id="PTHR31252">
    <property type="entry name" value="DUF4419 DOMAIN-CONTAINING PROTEIN"/>
    <property type="match status" value="1"/>
</dbReference>
<keyword evidence="2" id="KW-1185">Reference proteome</keyword>
<dbReference type="PANTHER" id="PTHR31252:SF11">
    <property type="entry name" value="DUF4419 DOMAIN-CONTAINING PROTEIN"/>
    <property type="match status" value="1"/>
</dbReference>
<dbReference type="VEuPathDB" id="FungiDB:jhhlp_004799"/>
<dbReference type="AlphaFoldDB" id="A0A2N3N8H4"/>
<dbReference type="EMBL" id="NLAX01000094">
    <property type="protein sequence ID" value="PKS08746.1"/>
    <property type="molecule type" value="Genomic_DNA"/>
</dbReference>
<sequence length="481" mass="54117">MPVTIRTCGIQPTAWPVNSQLTVDPKALLRCASEEDAARWKTMIACAASDTRDPEGFVPYANGLVGAAVHAWNTHKNLVLRPDDFWICIICQLSFYINEHAEELRGNFVTHKGTKKLEIQQEGTIYSCNYATFANLMKDKIGENVNDPTLVDWIIPDFSTTTQEDKTIAAVVFMGAMQKYFEYYFDCATCGIPNITLLGKKQDWISLQRRVDKMLQWGREAEMYHRLLTPILRHMVLSFDDPTSEAVTSFWAKIVSKTRPNMMSGGRGPYTTGWLSGIFLWEANGKMREGMRKEVCFPKPGKRPTIDEHSELCRVDDVYYPRLYLDYVVVPSVASVPVTVRDLTAGITLKTLMVAGCAGYKPCLVDFSGAEPTKPASQSAEKGARDKENGMRALRTWLCCLKRSPRASSWKTLVSQESNITEPEVPRESSIELGDQTTAVHTAASRMDKASTEVETMTDGEVRGLTCVKPVHYWWIFEVKE</sequence>
<gene>
    <name evidence="1" type="ORF">jhhlp_004799</name>
</gene>
<protein>
    <submittedName>
        <fullName evidence="1">Uncharacterized protein</fullName>
    </submittedName>
</protein>